<dbReference type="EMBL" id="BMAU01021432">
    <property type="protein sequence ID" value="GFY35458.1"/>
    <property type="molecule type" value="Genomic_DNA"/>
</dbReference>
<accession>A0A8X6WI17</accession>
<keyword evidence="2" id="KW-1185">Reference proteome</keyword>
<comment type="caution">
    <text evidence="1">The sequence shown here is derived from an EMBL/GenBank/DDBJ whole genome shotgun (WGS) entry which is preliminary data.</text>
</comment>
<organism evidence="1 2">
    <name type="scientific">Trichonephila clavipes</name>
    <name type="common">Golden silk orbweaver</name>
    <name type="synonym">Nephila clavipes</name>
    <dbReference type="NCBI Taxonomy" id="2585209"/>
    <lineage>
        <taxon>Eukaryota</taxon>
        <taxon>Metazoa</taxon>
        <taxon>Ecdysozoa</taxon>
        <taxon>Arthropoda</taxon>
        <taxon>Chelicerata</taxon>
        <taxon>Arachnida</taxon>
        <taxon>Araneae</taxon>
        <taxon>Araneomorphae</taxon>
        <taxon>Entelegynae</taxon>
        <taxon>Araneoidea</taxon>
        <taxon>Nephilidae</taxon>
        <taxon>Trichonephila</taxon>
    </lineage>
</organism>
<sequence>MKSISKEQPQVEKCNMIQDVNGAIPQTDKQAADIIGEHYQKISNLNFSKEDGFVKRRASNIVHGCSINTYHQNYLFAKDFSIEEFEAALCDTDLRKSPGPDGIHGSMIDHLGKIF</sequence>
<evidence type="ECO:0000313" key="2">
    <source>
        <dbReference type="Proteomes" id="UP000887159"/>
    </source>
</evidence>
<reference evidence="1" key="1">
    <citation type="submission" date="2020-08" db="EMBL/GenBank/DDBJ databases">
        <title>Multicomponent nature underlies the extraordinary mechanical properties of spider dragline silk.</title>
        <authorList>
            <person name="Kono N."/>
            <person name="Nakamura H."/>
            <person name="Mori M."/>
            <person name="Yoshida Y."/>
            <person name="Ohtoshi R."/>
            <person name="Malay A.D."/>
            <person name="Moran D.A.P."/>
            <person name="Tomita M."/>
            <person name="Numata K."/>
            <person name="Arakawa K."/>
        </authorList>
    </citation>
    <scope>NUCLEOTIDE SEQUENCE</scope>
</reference>
<evidence type="ECO:0000313" key="1">
    <source>
        <dbReference type="EMBL" id="GFY35458.1"/>
    </source>
</evidence>
<proteinExistence type="predicted"/>
<dbReference type="Proteomes" id="UP000887159">
    <property type="component" value="Unassembled WGS sequence"/>
</dbReference>
<protein>
    <submittedName>
        <fullName evidence="1">RNase H domain-containing protein</fullName>
    </submittedName>
</protein>
<name>A0A8X6WI17_TRICX</name>
<gene>
    <name evidence="1" type="primary">AVEN_138293_1</name>
    <name evidence="1" type="ORF">TNCV_195511</name>
</gene>
<dbReference type="AlphaFoldDB" id="A0A8X6WI17"/>